<name>A0A974PRE7_9HYPH</name>
<dbReference type="SUPFAM" id="SSF51735">
    <property type="entry name" value="NAD(P)-binding Rossmann-fold domains"/>
    <property type="match status" value="1"/>
</dbReference>
<evidence type="ECO:0000259" key="2">
    <source>
        <dbReference type="Pfam" id="PF09176"/>
    </source>
</evidence>
<dbReference type="EMBL" id="CP063362">
    <property type="protein sequence ID" value="QRG08161.1"/>
    <property type="molecule type" value="Genomic_DNA"/>
</dbReference>
<evidence type="ECO:0000313" key="4">
    <source>
        <dbReference type="Proteomes" id="UP000596427"/>
    </source>
</evidence>
<organism evidence="3 4">
    <name type="scientific">Xanthobacter dioxanivorans</name>
    <dbReference type="NCBI Taxonomy" id="2528964"/>
    <lineage>
        <taxon>Bacteria</taxon>
        <taxon>Pseudomonadati</taxon>
        <taxon>Pseudomonadota</taxon>
        <taxon>Alphaproteobacteria</taxon>
        <taxon>Hyphomicrobiales</taxon>
        <taxon>Xanthobacteraceae</taxon>
        <taxon>Xanthobacter</taxon>
    </lineage>
</organism>
<dbReference type="InterPro" id="IPR037089">
    <property type="entry name" value="Methyl-teptahyd_DH_N_sf"/>
</dbReference>
<evidence type="ECO:0000256" key="1">
    <source>
        <dbReference type="ARBA" id="ARBA00023002"/>
    </source>
</evidence>
<sequence>MADSAPILHIITPLPHVSPFDVNMAVDAGHKAIAPYARVALDEVRDLTQDMMFSRAPQAAARTGLFIGGKDAFLALDMADAARAAIFPPFEISIFPDPAGSFTTAAAMIAKVEQALLKTRLEGLAGVAVQVYGATGVVGSIAAVIAAGAGAQVTLVSHREIGAVEEKAREIKARFGLHVACAAAATDAEKAKLVPEAQVVLAAGKAGVEILTRAHLEAATPLLVAADVNAVPPAGIAGIGAHDAAAALPHGIGIGALAIGNLKYAVQHALLKRMCETDTALFFDLPAIFKLARELDA</sequence>
<feature type="domain" description="Methylene-tetrahydromethanopterin dehydrogenase N-terminal" evidence="2">
    <location>
        <begin position="19"/>
        <end position="99"/>
    </location>
</feature>
<reference evidence="3 4" key="1">
    <citation type="submission" date="2020-10" db="EMBL/GenBank/DDBJ databases">
        <title>Degradation of 1,4-Dioxane by Xanthobacter sp. YN2, via a Novel Group-2 Soluble Di-Iron Monooxygenase.</title>
        <authorList>
            <person name="Ma F."/>
            <person name="Wang Y."/>
            <person name="Yang J."/>
            <person name="Guo H."/>
            <person name="Su D."/>
            <person name="Yu L."/>
        </authorList>
    </citation>
    <scope>NUCLEOTIDE SEQUENCE [LARGE SCALE GENOMIC DNA]</scope>
    <source>
        <strain evidence="3 4">YN2</strain>
    </source>
</reference>
<gene>
    <name evidence="3" type="ORF">EZH22_07495</name>
</gene>
<evidence type="ECO:0000313" key="3">
    <source>
        <dbReference type="EMBL" id="QRG08161.1"/>
    </source>
</evidence>
<dbReference type="KEGG" id="xdi:EZH22_07495"/>
<dbReference type="Gene3D" id="3.40.50.720">
    <property type="entry name" value="NAD(P)-binding Rossmann-like Domain"/>
    <property type="match status" value="1"/>
</dbReference>
<dbReference type="Proteomes" id="UP000596427">
    <property type="component" value="Chromosome"/>
</dbReference>
<dbReference type="AlphaFoldDB" id="A0A974PRE7"/>
<dbReference type="InterPro" id="IPR046346">
    <property type="entry name" value="Aminoacid_DH-like_N_sf"/>
</dbReference>
<keyword evidence="4" id="KW-1185">Reference proteome</keyword>
<dbReference type="GO" id="GO:0016491">
    <property type="term" value="F:oxidoreductase activity"/>
    <property type="evidence" value="ECO:0007669"/>
    <property type="project" value="UniProtKB-KW"/>
</dbReference>
<dbReference type="Pfam" id="PF09176">
    <property type="entry name" value="Mpt_N"/>
    <property type="match status" value="1"/>
</dbReference>
<dbReference type="SUPFAM" id="SSF53223">
    <property type="entry name" value="Aminoacid dehydrogenase-like, N-terminal domain"/>
    <property type="match status" value="1"/>
</dbReference>
<keyword evidence="1" id="KW-0560">Oxidoreductase</keyword>
<accession>A0A974PRE7</accession>
<proteinExistence type="predicted"/>
<dbReference type="InterPro" id="IPR036291">
    <property type="entry name" value="NAD(P)-bd_dom_sf"/>
</dbReference>
<protein>
    <submittedName>
        <fullName evidence="3">Methylenetetrahydromethanopterin dehydrogenase</fullName>
    </submittedName>
</protein>
<dbReference type="Gene3D" id="3.40.50.10280">
    <property type="entry name" value="Methylene-tetrahydromethanopterin dehydrogenase, N-terminal domain"/>
    <property type="match status" value="1"/>
</dbReference>
<dbReference type="RefSeq" id="WP_203195072.1">
    <property type="nucleotide sequence ID" value="NZ_CP063362.1"/>
</dbReference>
<dbReference type="InterPro" id="IPR015259">
    <property type="entry name" value="Methyl-teptahyd_DH_N"/>
</dbReference>